<evidence type="ECO:0000256" key="1">
    <source>
        <dbReference type="SAM" id="Phobius"/>
    </source>
</evidence>
<reference evidence="2 3" key="1">
    <citation type="submission" date="2011-05" db="EMBL/GenBank/DDBJ databases">
        <title>Whole genome sequence of Microlunatus phosphovorus NM-1.</title>
        <authorList>
            <person name="Hosoyama A."/>
            <person name="Sasaki K."/>
            <person name="Harada T."/>
            <person name="Igarashi R."/>
            <person name="Kawakoshi A."/>
            <person name="Sasagawa M."/>
            <person name="Fukada J."/>
            <person name="Nakamura S."/>
            <person name="Katano Y."/>
            <person name="Hanada S."/>
            <person name="Kamagata Y."/>
            <person name="Nakamura N."/>
            <person name="Yamazaki S."/>
            <person name="Fujita N."/>
        </authorList>
    </citation>
    <scope>NUCLEOTIDE SEQUENCE [LARGE SCALE GENOMIC DNA]</scope>
    <source>
        <strain evidence="3">ATCC 700054 / DSM 10555 / JCM 9379 / NBRC 101784 / NCIMB 13414 / VKM Ac-1990 / NM-1</strain>
    </source>
</reference>
<dbReference type="RefSeq" id="WP_013863951.1">
    <property type="nucleotide sequence ID" value="NC_015635.1"/>
</dbReference>
<evidence type="ECO:0000313" key="3">
    <source>
        <dbReference type="Proteomes" id="UP000007947"/>
    </source>
</evidence>
<keyword evidence="1" id="KW-0472">Membrane</keyword>
<dbReference type="eggNOG" id="ENOG502ZI3V">
    <property type="taxonomic scope" value="Bacteria"/>
</dbReference>
<dbReference type="STRING" id="1032480.MLP_30720"/>
<sequence>MNEFLWLQVFWSVCVVVAVAAPVLASRSRLARYAGRAAVGLLMLLGGALFNAVNLATGGDYARLFGWFVTVYVLVIVPPLVLLLRAERRAVAVATTPAVVSNGPNDHAARDLGT</sequence>
<dbReference type="KEGG" id="mph:MLP_30720"/>
<protein>
    <submittedName>
        <fullName evidence="2">Uncharacterized protein</fullName>
    </submittedName>
</protein>
<dbReference type="HOGENOM" id="CLU_2118239_0_0_11"/>
<keyword evidence="1" id="KW-1133">Transmembrane helix</keyword>
<keyword evidence="3" id="KW-1185">Reference proteome</keyword>
<keyword evidence="1" id="KW-0812">Transmembrane</keyword>
<dbReference type="AlphaFoldDB" id="F5XKL4"/>
<feature type="transmembrane region" description="Helical" evidence="1">
    <location>
        <begin position="6"/>
        <end position="25"/>
    </location>
</feature>
<organism evidence="2 3">
    <name type="scientific">Microlunatus phosphovorus (strain ATCC 700054 / DSM 10555 / JCM 9379 / NBRC 101784 / NCIMB 13414 / VKM Ac-1990 / NM-1)</name>
    <dbReference type="NCBI Taxonomy" id="1032480"/>
    <lineage>
        <taxon>Bacteria</taxon>
        <taxon>Bacillati</taxon>
        <taxon>Actinomycetota</taxon>
        <taxon>Actinomycetes</taxon>
        <taxon>Propionibacteriales</taxon>
        <taxon>Propionibacteriaceae</taxon>
        <taxon>Microlunatus</taxon>
    </lineage>
</organism>
<feature type="transmembrane region" description="Helical" evidence="1">
    <location>
        <begin position="37"/>
        <end position="58"/>
    </location>
</feature>
<dbReference type="Proteomes" id="UP000007947">
    <property type="component" value="Chromosome"/>
</dbReference>
<gene>
    <name evidence="2" type="ordered locus">MLP_30720</name>
</gene>
<feature type="transmembrane region" description="Helical" evidence="1">
    <location>
        <begin position="64"/>
        <end position="84"/>
    </location>
</feature>
<proteinExistence type="predicted"/>
<evidence type="ECO:0000313" key="2">
    <source>
        <dbReference type="EMBL" id="BAK36086.1"/>
    </source>
</evidence>
<dbReference type="EMBL" id="AP012204">
    <property type="protein sequence ID" value="BAK36086.1"/>
    <property type="molecule type" value="Genomic_DNA"/>
</dbReference>
<name>F5XKL4_MICPN</name>
<accession>F5XKL4</accession>